<reference evidence="6" key="3">
    <citation type="submission" date="2025-09" db="UniProtKB">
        <authorList>
            <consortium name="Ensembl"/>
        </authorList>
    </citation>
    <scope>IDENTIFICATION</scope>
</reference>
<dbReference type="SMART" id="SM00309">
    <property type="entry name" value="PAH"/>
    <property type="match status" value="1"/>
</dbReference>
<dbReference type="OMA" id="VEAHPIK"/>
<dbReference type="InterPro" id="IPR001955">
    <property type="entry name" value="Pancreatic_hormone-like"/>
</dbReference>
<comment type="similarity">
    <text evidence="2 4">Belongs to the NPY family.</text>
</comment>
<dbReference type="GO" id="GO:0031841">
    <property type="term" value="F:neuropeptide Y receptor binding"/>
    <property type="evidence" value="ECO:0007669"/>
    <property type="project" value="TreeGrafter"/>
</dbReference>
<reference evidence="6 7" key="1">
    <citation type="journal article" date="2019" name="Proc. Natl. Acad. Sci. U.S.A.">
        <title>Regulatory changes in pterin and carotenoid genes underlie balanced color polymorphisms in the wall lizard.</title>
        <authorList>
            <person name="Andrade P."/>
            <person name="Pinho C."/>
            <person name="Perez I de Lanuza G."/>
            <person name="Afonso S."/>
            <person name="Brejcha J."/>
            <person name="Rubin C.J."/>
            <person name="Wallerman O."/>
            <person name="Pereira P."/>
            <person name="Sabatino S.J."/>
            <person name="Bellati A."/>
            <person name="Pellitteri-Rosa D."/>
            <person name="Bosakova Z."/>
            <person name="Bunikis I."/>
            <person name="Carretero M.A."/>
            <person name="Feiner N."/>
            <person name="Marsik P."/>
            <person name="Pauperio F."/>
            <person name="Salvi D."/>
            <person name="Soler L."/>
            <person name="While G.M."/>
            <person name="Uller T."/>
            <person name="Font E."/>
            <person name="Andersson L."/>
            <person name="Carneiro M."/>
        </authorList>
    </citation>
    <scope>NUCLEOTIDE SEQUENCE</scope>
</reference>
<feature type="signal peptide" evidence="5">
    <location>
        <begin position="1"/>
        <end position="31"/>
    </location>
</feature>
<accession>A0A670J4I8</accession>
<evidence type="ECO:0000256" key="1">
    <source>
        <dbReference type="ARBA" id="ARBA00004613"/>
    </source>
</evidence>
<evidence type="ECO:0000256" key="5">
    <source>
        <dbReference type="SAM" id="SignalP"/>
    </source>
</evidence>
<reference evidence="6" key="2">
    <citation type="submission" date="2025-08" db="UniProtKB">
        <authorList>
            <consortium name="Ensembl"/>
        </authorList>
    </citation>
    <scope>IDENTIFICATION</scope>
</reference>
<dbReference type="Ensembl" id="ENSPMRT00000020370.1">
    <property type="protein sequence ID" value="ENSPMRP00000019186.1"/>
    <property type="gene ID" value="ENSPMRG00000012538.1"/>
</dbReference>
<dbReference type="PRINTS" id="PR00278">
    <property type="entry name" value="PANCHORMONE"/>
</dbReference>
<protein>
    <recommendedName>
        <fullName evidence="8">Neuropeptide Y</fullName>
    </recommendedName>
</protein>
<evidence type="ECO:0008006" key="8">
    <source>
        <dbReference type="Google" id="ProtNLM"/>
    </source>
</evidence>
<dbReference type="PROSITE" id="PS50276">
    <property type="entry name" value="PANCREATIC_HORMONE_2"/>
    <property type="match status" value="1"/>
</dbReference>
<evidence type="ECO:0000313" key="6">
    <source>
        <dbReference type="Ensembl" id="ENSPMRP00000019186.1"/>
    </source>
</evidence>
<evidence type="ECO:0000313" key="7">
    <source>
        <dbReference type="Proteomes" id="UP000472272"/>
    </source>
</evidence>
<evidence type="ECO:0000256" key="4">
    <source>
        <dbReference type="RuleBase" id="RU000656"/>
    </source>
</evidence>
<dbReference type="Pfam" id="PF00159">
    <property type="entry name" value="Hormone_3"/>
    <property type="match status" value="1"/>
</dbReference>
<name>A0A670J4I8_PODMU</name>
<sequence>KPGNPQLAKSWPLMIAVTLCILFCLGTLVEAYPQQPEHPGEDASAEEMARYLSALRHYLNLVTRPRQPKQSPTGLFSTLIDVLFRLWGKTPHLPPTISGFELNF</sequence>
<evidence type="ECO:0000256" key="3">
    <source>
        <dbReference type="ARBA" id="ARBA00022525"/>
    </source>
</evidence>
<organism evidence="6 7">
    <name type="scientific">Podarcis muralis</name>
    <name type="common">Wall lizard</name>
    <name type="synonym">Lacerta muralis</name>
    <dbReference type="NCBI Taxonomy" id="64176"/>
    <lineage>
        <taxon>Eukaryota</taxon>
        <taxon>Metazoa</taxon>
        <taxon>Chordata</taxon>
        <taxon>Craniata</taxon>
        <taxon>Vertebrata</taxon>
        <taxon>Euteleostomi</taxon>
        <taxon>Lepidosauria</taxon>
        <taxon>Squamata</taxon>
        <taxon>Bifurcata</taxon>
        <taxon>Unidentata</taxon>
        <taxon>Episquamata</taxon>
        <taxon>Laterata</taxon>
        <taxon>Lacertibaenia</taxon>
        <taxon>Lacertidae</taxon>
        <taxon>Podarcis</taxon>
    </lineage>
</organism>
<dbReference type="GO" id="GO:0007218">
    <property type="term" value="P:neuropeptide signaling pathway"/>
    <property type="evidence" value="ECO:0007669"/>
    <property type="project" value="TreeGrafter"/>
</dbReference>
<dbReference type="CDD" id="cd00126">
    <property type="entry name" value="PAH"/>
    <property type="match status" value="1"/>
</dbReference>
<dbReference type="GO" id="GO:0005615">
    <property type="term" value="C:extracellular space"/>
    <property type="evidence" value="ECO:0007669"/>
    <property type="project" value="TreeGrafter"/>
</dbReference>
<comment type="subcellular location">
    <subcellularLocation>
        <location evidence="1">Secreted</location>
    </subcellularLocation>
</comment>
<feature type="chain" id="PRO_5025556845" description="Neuropeptide Y" evidence="5">
    <location>
        <begin position="32"/>
        <end position="104"/>
    </location>
</feature>
<dbReference type="PANTHER" id="PTHR10533">
    <property type="entry name" value="NEUROPEPTIDE Y/PANCREATIC HORMONE/PEPTIDE YY"/>
    <property type="match status" value="1"/>
</dbReference>
<evidence type="ECO:0000256" key="2">
    <source>
        <dbReference type="ARBA" id="ARBA00010022"/>
    </source>
</evidence>
<keyword evidence="3" id="KW-0964">Secreted</keyword>
<proteinExistence type="inferred from homology"/>
<dbReference type="Gene3D" id="6.10.250.900">
    <property type="match status" value="1"/>
</dbReference>
<dbReference type="Proteomes" id="UP000472272">
    <property type="component" value="Chromosome 13"/>
</dbReference>
<keyword evidence="5" id="KW-0732">Signal</keyword>
<keyword evidence="7" id="KW-1185">Reference proteome</keyword>
<dbReference type="PANTHER" id="PTHR10533:SF14">
    <property type="entry name" value="PEPTIDE YY-RELATED"/>
    <property type="match status" value="1"/>
</dbReference>
<dbReference type="GeneTree" id="ENSGT00940000160643"/>
<dbReference type="GO" id="GO:0007631">
    <property type="term" value="P:feeding behavior"/>
    <property type="evidence" value="ECO:0007669"/>
    <property type="project" value="TreeGrafter"/>
</dbReference>
<dbReference type="AlphaFoldDB" id="A0A670J4I8"/>
<dbReference type="GO" id="GO:0005184">
    <property type="term" value="F:neuropeptide hormone activity"/>
    <property type="evidence" value="ECO:0007669"/>
    <property type="project" value="TreeGrafter"/>
</dbReference>